<keyword evidence="7" id="KW-0560">Oxidoreductase</keyword>
<evidence type="ECO:0000256" key="3">
    <source>
        <dbReference type="ARBA" id="ARBA00022525"/>
    </source>
</evidence>
<comment type="cofactor">
    <cofactor evidence="1">
        <name>Cu(2+)</name>
        <dbReference type="ChEBI" id="CHEBI:29036"/>
    </cofactor>
</comment>
<keyword evidence="3" id="KW-0964">Secreted</keyword>
<evidence type="ECO:0000256" key="14">
    <source>
        <dbReference type="ARBA" id="ARBA00045077"/>
    </source>
</evidence>
<evidence type="ECO:0000256" key="16">
    <source>
        <dbReference type="SAM" id="SignalP"/>
    </source>
</evidence>
<gene>
    <name evidence="18" type="ORF">SCUCBS95973_001115</name>
</gene>
<comment type="similarity">
    <text evidence="13">Belongs to the polysaccharide monooxygenase AA9 family.</text>
</comment>
<accession>A0ABP0AVZ4</accession>
<proteinExistence type="inferred from homology"/>
<dbReference type="EMBL" id="CAWUHB010000004">
    <property type="protein sequence ID" value="CAK7211437.1"/>
    <property type="molecule type" value="Genomic_DNA"/>
</dbReference>
<keyword evidence="9" id="KW-0503">Monooxygenase</keyword>
<keyword evidence="8" id="KW-0186">Copper</keyword>
<dbReference type="PANTHER" id="PTHR33353:SF10">
    <property type="entry name" value="ENDO-BETA-1,4-GLUCANASE D"/>
    <property type="match status" value="1"/>
</dbReference>
<keyword evidence="12" id="KW-0624">Polysaccharide degradation</keyword>
<comment type="subcellular location">
    <subcellularLocation>
        <location evidence="2">Secreted</location>
    </subcellularLocation>
</comment>
<comment type="caution">
    <text evidence="18">The sequence shown here is derived from an EMBL/GenBank/DDBJ whole genome shotgun (WGS) entry which is preliminary data.</text>
</comment>
<organism evidence="18 19">
    <name type="scientific">Sporothrix curviconia</name>
    <dbReference type="NCBI Taxonomy" id="1260050"/>
    <lineage>
        <taxon>Eukaryota</taxon>
        <taxon>Fungi</taxon>
        <taxon>Dikarya</taxon>
        <taxon>Ascomycota</taxon>
        <taxon>Pezizomycotina</taxon>
        <taxon>Sordariomycetes</taxon>
        <taxon>Sordariomycetidae</taxon>
        <taxon>Ophiostomatales</taxon>
        <taxon>Ophiostomataceae</taxon>
        <taxon>Sporothrix</taxon>
    </lineage>
</organism>
<evidence type="ECO:0000256" key="12">
    <source>
        <dbReference type="ARBA" id="ARBA00023326"/>
    </source>
</evidence>
<evidence type="ECO:0000256" key="9">
    <source>
        <dbReference type="ARBA" id="ARBA00023033"/>
    </source>
</evidence>
<evidence type="ECO:0000259" key="17">
    <source>
        <dbReference type="Pfam" id="PF03443"/>
    </source>
</evidence>
<evidence type="ECO:0000313" key="18">
    <source>
        <dbReference type="EMBL" id="CAK7211437.1"/>
    </source>
</evidence>
<dbReference type="CDD" id="cd21175">
    <property type="entry name" value="LPMO_AA9"/>
    <property type="match status" value="1"/>
</dbReference>
<dbReference type="Gene3D" id="2.70.50.70">
    <property type="match status" value="1"/>
</dbReference>
<dbReference type="PANTHER" id="PTHR33353">
    <property type="entry name" value="PUTATIVE (AFU_ORTHOLOGUE AFUA_1G12560)-RELATED"/>
    <property type="match status" value="1"/>
</dbReference>
<feature type="domain" description="Auxiliary Activity family 9 catalytic" evidence="17">
    <location>
        <begin position="17"/>
        <end position="221"/>
    </location>
</feature>
<reference evidence="18 19" key="1">
    <citation type="submission" date="2024-01" db="EMBL/GenBank/DDBJ databases">
        <authorList>
            <person name="Allen C."/>
            <person name="Tagirdzhanova G."/>
        </authorList>
    </citation>
    <scope>NUCLEOTIDE SEQUENCE [LARGE SCALE GENOMIC DNA]</scope>
</reference>
<keyword evidence="4" id="KW-0479">Metal-binding</keyword>
<dbReference type="InterPro" id="IPR005103">
    <property type="entry name" value="AA9_LPMO"/>
</dbReference>
<dbReference type="Pfam" id="PF03443">
    <property type="entry name" value="AA9"/>
    <property type="match status" value="1"/>
</dbReference>
<evidence type="ECO:0000256" key="5">
    <source>
        <dbReference type="ARBA" id="ARBA00022729"/>
    </source>
</evidence>
<evidence type="ECO:0000256" key="4">
    <source>
        <dbReference type="ARBA" id="ARBA00022723"/>
    </source>
</evidence>
<evidence type="ECO:0000256" key="8">
    <source>
        <dbReference type="ARBA" id="ARBA00023008"/>
    </source>
</evidence>
<evidence type="ECO:0000256" key="15">
    <source>
        <dbReference type="ARBA" id="ARBA00047174"/>
    </source>
</evidence>
<evidence type="ECO:0000256" key="6">
    <source>
        <dbReference type="ARBA" id="ARBA00023001"/>
    </source>
</evidence>
<keyword evidence="11" id="KW-0119">Carbohydrate metabolism</keyword>
<dbReference type="EC" id="1.14.99.56" evidence="15"/>
<keyword evidence="6" id="KW-0136">Cellulose degradation</keyword>
<feature type="signal peptide" evidence="16">
    <location>
        <begin position="1"/>
        <end position="16"/>
    </location>
</feature>
<keyword evidence="5 16" id="KW-0732">Signal</keyword>
<dbReference type="InterPro" id="IPR049892">
    <property type="entry name" value="AA9"/>
</dbReference>
<keyword evidence="10" id="KW-1015">Disulfide bond</keyword>
<evidence type="ECO:0000256" key="13">
    <source>
        <dbReference type="ARBA" id="ARBA00044502"/>
    </source>
</evidence>
<evidence type="ECO:0000256" key="11">
    <source>
        <dbReference type="ARBA" id="ARBA00023277"/>
    </source>
</evidence>
<dbReference type="Proteomes" id="UP001642405">
    <property type="component" value="Unassembled WGS sequence"/>
</dbReference>
<evidence type="ECO:0000256" key="1">
    <source>
        <dbReference type="ARBA" id="ARBA00001973"/>
    </source>
</evidence>
<evidence type="ECO:0000256" key="10">
    <source>
        <dbReference type="ARBA" id="ARBA00023157"/>
    </source>
</evidence>
<sequence length="235" mass="24742">MKFLSSLLLVATAVQAHYTFPRLIVNGKPAEDKDWTVTRITKNAQSKSGVTNVASPDIRCYQASNAPQVATVPAGATIHYVASQQVNHPGPTQYYLAKVPEGSSVLTWDGSGAVWFKFHTEMPLAGGSGGQSWPAQNLYQTANATIPAETPSGDYLLRVEQIALHLAQTTNGAQFYLACSQVTITGGGSGTPAPLVAFPGAYKSNDPGILVNLGRVSSTTYVPPGPPLWPAGSTQ</sequence>
<evidence type="ECO:0000313" key="19">
    <source>
        <dbReference type="Proteomes" id="UP001642405"/>
    </source>
</evidence>
<protein>
    <recommendedName>
        <fullName evidence="15">lytic cellulose monooxygenase (C4-dehydrogenating)</fullName>
        <ecNumber evidence="15">1.14.99.56</ecNumber>
    </recommendedName>
</protein>
<comment type="catalytic activity">
    <reaction evidence="14">
        <text>[(1-&gt;4)-beta-D-glucosyl]n+m + reduced acceptor + O2 = 4-dehydro-beta-D-glucosyl-[(1-&gt;4)-beta-D-glucosyl]n-1 + [(1-&gt;4)-beta-D-glucosyl]m + acceptor + H2O.</text>
        <dbReference type="EC" id="1.14.99.56"/>
    </reaction>
</comment>
<name>A0ABP0AVZ4_9PEZI</name>
<keyword evidence="19" id="KW-1185">Reference proteome</keyword>
<evidence type="ECO:0000256" key="7">
    <source>
        <dbReference type="ARBA" id="ARBA00023002"/>
    </source>
</evidence>
<feature type="chain" id="PRO_5045278284" description="lytic cellulose monooxygenase (C4-dehydrogenating)" evidence="16">
    <location>
        <begin position="17"/>
        <end position="235"/>
    </location>
</feature>
<evidence type="ECO:0000256" key="2">
    <source>
        <dbReference type="ARBA" id="ARBA00004613"/>
    </source>
</evidence>